<organism evidence="2 4">
    <name type="scientific">Didymodactylos carnosus</name>
    <dbReference type="NCBI Taxonomy" id="1234261"/>
    <lineage>
        <taxon>Eukaryota</taxon>
        <taxon>Metazoa</taxon>
        <taxon>Spiralia</taxon>
        <taxon>Gnathifera</taxon>
        <taxon>Rotifera</taxon>
        <taxon>Eurotatoria</taxon>
        <taxon>Bdelloidea</taxon>
        <taxon>Philodinida</taxon>
        <taxon>Philodinidae</taxon>
        <taxon>Didymodactylos</taxon>
    </lineage>
</organism>
<accession>A0A8S2D318</accession>
<dbReference type="EMBL" id="CAJNOK010001815">
    <property type="protein sequence ID" value="CAF0831308.1"/>
    <property type="molecule type" value="Genomic_DNA"/>
</dbReference>
<evidence type="ECO:0000313" key="3">
    <source>
        <dbReference type="EMBL" id="CAF3615829.1"/>
    </source>
</evidence>
<name>A0A8S2D318_9BILA</name>
<evidence type="ECO:0008006" key="5">
    <source>
        <dbReference type="Google" id="ProtNLM"/>
    </source>
</evidence>
<evidence type="ECO:0000256" key="1">
    <source>
        <dbReference type="SAM" id="MobiDB-lite"/>
    </source>
</evidence>
<dbReference type="Proteomes" id="UP000682733">
    <property type="component" value="Unassembled WGS sequence"/>
</dbReference>
<evidence type="ECO:0000313" key="2">
    <source>
        <dbReference type="EMBL" id="CAF0831308.1"/>
    </source>
</evidence>
<dbReference type="AlphaFoldDB" id="A0A8S2D318"/>
<dbReference type="Proteomes" id="UP000677228">
    <property type="component" value="Unassembled WGS sequence"/>
</dbReference>
<evidence type="ECO:0000313" key="4">
    <source>
        <dbReference type="Proteomes" id="UP000677228"/>
    </source>
</evidence>
<comment type="caution">
    <text evidence="2">The sequence shown here is derived from an EMBL/GenBank/DDBJ whole genome shotgun (WGS) entry which is preliminary data.</text>
</comment>
<proteinExistence type="predicted"/>
<gene>
    <name evidence="2" type="ORF">OVA965_LOCUS6159</name>
    <name evidence="3" type="ORF">TMI583_LOCUS6155</name>
</gene>
<protein>
    <recommendedName>
        <fullName evidence="5">PDZ domain-containing protein</fullName>
    </recommendedName>
</protein>
<sequence>MGDYENIQRRVCEVMAKSDWTTSRMRMMPADQIRQRRSKTTRSANDFIQNLLQNRRQGDLDDDGLVDKYELFLKSKKLTSVDTVDPLDFEKQLANLTRQQQLERERLNISNNSSMTTQQQRFKSHLNRTTTPTSLSRQELTRLPNNAEYVIVDRPRQLRNASQTTDQFNSQDYEQISTSNKQFKHDFSRSSELQNNEIFENNDIYSSNDTLDILTDQCLQHESNSLNSSVADLADVHVTNTSIELNREQIKDEPKQLVKPKQRILPTISKIIPNNEKNTTRFIEQRDESISQANVTSIISERRKHFDNGITTSLKNDSKLTEQQDHSASEERNYQTVINLQSEFIPIDNNHIFYQNIFIPTALLPDGTVFPNEIQSKGHQINSRNSLTNVLRCFPKSVTRLPLSNVTVSKETERQLNSSVHESKKDHKQTNKYGDMLSFLNRIENSSFDEFISILDNIDENETESIFSSRFSKRKQKSYPILTTAIDTIHDGDNTTGIRQNDIILRIDEKSIWQLTVDEISKQLNCLSLPAKITVARLHVPQLGEVPWRTER</sequence>
<feature type="region of interest" description="Disordered" evidence="1">
    <location>
        <begin position="114"/>
        <end position="137"/>
    </location>
</feature>
<reference evidence="2" key="1">
    <citation type="submission" date="2021-02" db="EMBL/GenBank/DDBJ databases">
        <authorList>
            <person name="Nowell W R."/>
        </authorList>
    </citation>
    <scope>NUCLEOTIDE SEQUENCE</scope>
</reference>
<dbReference type="EMBL" id="CAJOBA010001815">
    <property type="protein sequence ID" value="CAF3615829.1"/>
    <property type="molecule type" value="Genomic_DNA"/>
</dbReference>